<name>A0A4Q7Y0C4_9BACT</name>
<accession>A0A4Q7Y0C4</accession>
<protein>
    <submittedName>
        <fullName evidence="1">Uncharacterized protein</fullName>
    </submittedName>
</protein>
<sequence length="79" mass="8368">MTLAAQCLLEIQTLFPTADARVVGDTAQIIIPVPNRPAFPLILGSGPDFDVAGVRAVASLGDANPEFAKRSEIYADWAI</sequence>
<comment type="caution">
    <text evidence="1">The sequence shown here is derived from an EMBL/GenBank/DDBJ whole genome shotgun (WGS) entry which is preliminary data.</text>
</comment>
<organism evidence="1 2">
    <name type="scientific">Edaphobacter modestus</name>
    <dbReference type="NCBI Taxonomy" id="388466"/>
    <lineage>
        <taxon>Bacteria</taxon>
        <taxon>Pseudomonadati</taxon>
        <taxon>Acidobacteriota</taxon>
        <taxon>Terriglobia</taxon>
        <taxon>Terriglobales</taxon>
        <taxon>Acidobacteriaceae</taxon>
        <taxon>Edaphobacter</taxon>
    </lineage>
</organism>
<gene>
    <name evidence="1" type="ORF">BDD14_6587</name>
</gene>
<keyword evidence="2" id="KW-1185">Reference proteome</keyword>
<dbReference type="AlphaFoldDB" id="A0A4Q7Y0C4"/>
<evidence type="ECO:0000313" key="1">
    <source>
        <dbReference type="EMBL" id="RZU28999.1"/>
    </source>
</evidence>
<proteinExistence type="predicted"/>
<evidence type="ECO:0000313" key="2">
    <source>
        <dbReference type="Proteomes" id="UP000292958"/>
    </source>
</evidence>
<reference evidence="1 2" key="1">
    <citation type="submission" date="2019-02" db="EMBL/GenBank/DDBJ databases">
        <title>Genomic Encyclopedia of Archaeal and Bacterial Type Strains, Phase II (KMG-II): from individual species to whole genera.</title>
        <authorList>
            <person name="Goeker M."/>
        </authorList>
    </citation>
    <scope>NUCLEOTIDE SEQUENCE [LARGE SCALE GENOMIC DNA]</scope>
    <source>
        <strain evidence="1 2">DSM 18101</strain>
    </source>
</reference>
<dbReference type="RefSeq" id="WP_130425428.1">
    <property type="nucleotide sequence ID" value="NZ_SHKW01000008.1"/>
</dbReference>
<dbReference type="EMBL" id="SHKW01000008">
    <property type="protein sequence ID" value="RZU28999.1"/>
    <property type="molecule type" value="Genomic_DNA"/>
</dbReference>
<dbReference type="Proteomes" id="UP000292958">
    <property type="component" value="Unassembled WGS sequence"/>
</dbReference>